<accession>A0A371IE16</accession>
<evidence type="ECO:0000313" key="2">
    <source>
        <dbReference type="Proteomes" id="UP000257109"/>
    </source>
</evidence>
<gene>
    <name evidence="1" type="ORF">CR513_01867</name>
</gene>
<sequence length="213" mass="24245">MIHIPLTIIQVGESTSTSHGEDNTKAKLGTSIELNLCNITTKDQGKKKEAKPIFTLAILMTQQVQGPPPPLQIELTPKEEEFEVVNLTVEQSTVVLKKLPPKFKNLDYFSILCIWATLILRKHRLADRTITHPYDIVEDMEANNIVPIILCRPFSAIGRVVIYVEKDELTLRLDRIKSPRPLYLVIVCKILTTVIEQSWTTIKKALLWKPKKP</sequence>
<protein>
    <submittedName>
        <fullName evidence="1">Uncharacterized protein</fullName>
    </submittedName>
</protein>
<proteinExistence type="predicted"/>
<evidence type="ECO:0000313" key="1">
    <source>
        <dbReference type="EMBL" id="RDY13244.1"/>
    </source>
</evidence>
<name>A0A371IE16_MUCPR</name>
<reference evidence="1" key="1">
    <citation type="submission" date="2018-05" db="EMBL/GenBank/DDBJ databases">
        <title>Draft genome of Mucuna pruriens seed.</title>
        <authorList>
            <person name="Nnadi N.E."/>
            <person name="Vos R."/>
            <person name="Hasami M.H."/>
            <person name="Devisetty U.K."/>
            <person name="Aguiy J.C."/>
        </authorList>
    </citation>
    <scope>NUCLEOTIDE SEQUENCE [LARGE SCALE GENOMIC DNA]</scope>
    <source>
        <strain evidence="1">JCA_2017</strain>
    </source>
</reference>
<keyword evidence="2" id="KW-1185">Reference proteome</keyword>
<dbReference type="EMBL" id="QJKJ01000309">
    <property type="protein sequence ID" value="RDY13244.1"/>
    <property type="molecule type" value="Genomic_DNA"/>
</dbReference>
<comment type="caution">
    <text evidence="1">The sequence shown here is derived from an EMBL/GenBank/DDBJ whole genome shotgun (WGS) entry which is preliminary data.</text>
</comment>
<dbReference type="AlphaFoldDB" id="A0A371IE16"/>
<organism evidence="1 2">
    <name type="scientific">Mucuna pruriens</name>
    <name type="common">Velvet bean</name>
    <name type="synonym">Dolichos pruriens</name>
    <dbReference type="NCBI Taxonomy" id="157652"/>
    <lineage>
        <taxon>Eukaryota</taxon>
        <taxon>Viridiplantae</taxon>
        <taxon>Streptophyta</taxon>
        <taxon>Embryophyta</taxon>
        <taxon>Tracheophyta</taxon>
        <taxon>Spermatophyta</taxon>
        <taxon>Magnoliopsida</taxon>
        <taxon>eudicotyledons</taxon>
        <taxon>Gunneridae</taxon>
        <taxon>Pentapetalae</taxon>
        <taxon>rosids</taxon>
        <taxon>fabids</taxon>
        <taxon>Fabales</taxon>
        <taxon>Fabaceae</taxon>
        <taxon>Papilionoideae</taxon>
        <taxon>50 kb inversion clade</taxon>
        <taxon>NPAAA clade</taxon>
        <taxon>indigoferoid/millettioid clade</taxon>
        <taxon>Phaseoleae</taxon>
        <taxon>Mucuna</taxon>
    </lineage>
</organism>
<dbReference type="Proteomes" id="UP000257109">
    <property type="component" value="Unassembled WGS sequence"/>
</dbReference>
<feature type="non-terminal residue" evidence="1">
    <location>
        <position position="1"/>
    </location>
</feature>